<dbReference type="InterPro" id="IPR010623">
    <property type="entry name" value="IcmF_C"/>
</dbReference>
<evidence type="ECO:0000259" key="5">
    <source>
        <dbReference type="Pfam" id="PF21070"/>
    </source>
</evidence>
<evidence type="ECO:0000313" key="7">
    <source>
        <dbReference type="Proteomes" id="UP000183794"/>
    </source>
</evidence>
<evidence type="ECO:0000259" key="3">
    <source>
        <dbReference type="Pfam" id="PF06761"/>
    </source>
</evidence>
<evidence type="ECO:0000259" key="4">
    <source>
        <dbReference type="Pfam" id="PF14331"/>
    </source>
</evidence>
<dbReference type="Pfam" id="PF14331">
    <property type="entry name" value="IcmF-related_N"/>
    <property type="match status" value="1"/>
</dbReference>
<gene>
    <name evidence="6" type="ORF">NVI5450_4234</name>
</gene>
<dbReference type="Pfam" id="PF21070">
    <property type="entry name" value="IcmF_helical"/>
    <property type="match status" value="1"/>
</dbReference>
<evidence type="ECO:0000256" key="1">
    <source>
        <dbReference type="SAM" id="Phobius"/>
    </source>
</evidence>
<dbReference type="PANTHER" id="PTHR36153:SF1">
    <property type="entry name" value="TYPE VI SECRETION SYSTEM COMPONENT TSSM1"/>
    <property type="match status" value="1"/>
</dbReference>
<feature type="domain" description="Type VI secretion system IcmF C-terminal" evidence="2">
    <location>
        <begin position="1006"/>
        <end position="1109"/>
    </location>
</feature>
<feature type="transmembrane region" description="Helical" evidence="1">
    <location>
        <begin position="36"/>
        <end position="59"/>
    </location>
</feature>
<dbReference type="InterPro" id="IPR009612">
    <property type="entry name" value="IcmF-rel"/>
</dbReference>
<keyword evidence="1" id="KW-0812">Transmembrane</keyword>
<feature type="transmembrane region" description="Helical" evidence="1">
    <location>
        <begin position="9"/>
        <end position="30"/>
    </location>
</feature>
<dbReference type="RefSeq" id="WP_075518443.1">
    <property type="nucleotide sequence ID" value="NZ_FPLD01000121.1"/>
</dbReference>
<feature type="domain" description="Type VI secretion system component TssM1 helical" evidence="5">
    <location>
        <begin position="898"/>
        <end position="995"/>
    </location>
</feature>
<evidence type="ECO:0000259" key="2">
    <source>
        <dbReference type="Pfam" id="PF06744"/>
    </source>
</evidence>
<sequence length="1137" mass="130717">MFQFYRKPLFISSLIAILAIGGFITIVFWLDIQPNSLLFWLPISVVISLYLAFNIVLYYKRKKSSKINNIETEAEFLTDTLKALMNTSGKKPLYIVLGNKSSGKSTFLETSNTIKPLDKKKTVSNDFFTWMESDSAIFLKPNHRLTFQEQSANDDELWQAFIKQLIRSNPRKPFAGCLLFWDIEYLIVHENEQLDYTMNILSSRLEFIVGQISSALPIYILITKIDKLNGFKEFISHSPLKSHIEFLSIPLKEAKGAITEYYLDCFDNIVKTMEQSTLDCSSQCNDFEDKQAIISFPKQFELCKTEIMRLVNQLSQVNRGIYNLDIRELFFTSGLQGGRKYNLLAKSCSNYFNLPMIASEHMQLNETPYFSRFLIESRILPEASYAGENKAYLRTLTRNSYLTLSGCILILFLTGYTLQETLISNMNVINNLIDIDTVDNSSSIKQRKLDLNKELSKVITNIEPIYDAWIASNHALDDEFTSLNLSKLDTTTKLAYKRLILEINNKLIPLVEKVYTIQLSQKHNRYNESLALLKAYLMLEQTDKRDIDYLNNQTKNILMTMISNQDNVKKSTIYLTTYFQTDFPPVDINVDLVRSTRRYLLSKSKVDMVYSDILSQAKGIDLGKLDIARTVGFDFDNVFSDRLNKQHININKIYTSTGFSTFYRPQTELLSEKIIADDWVLGLSNNIVPTEQELNIFETKVRKKYADDYISQWRNALSELKIKPYNNIIELTDSIDLISGPSSPLTTVLKQLYTNTKFSPSKEELKLLNSKNELLNKALEATAGIAEETLKPDYLLMGRVEQAFFLINQLQIRETDSSPTPWDEIIRALSQVRTYMKDITDSPNRQMAALSAAKKRMEITESDPLIRLKQIAQKSPEPIRTWLLDIVNQTWAMMLQEATKGVQQLWLSDVYSKFEYIGTNRYPFNREAAEEISLEEFDNFFAKGGILDSFITQHLSAFYDINLWQPKRVNGEYLQLSQALMVQLKNFNTIRDTLIDNTSNSFKVPFSIKIVDLDSSAIRAKIDIAGQVLNYYHGPSKVKELVWPPKSGDFSVNFTIQDITKEGKQHVLSKDGQWALYRLLDDTNITTSEEGGFTSEIKVSGRELKIIIRPATPNNPFTLPELFNFELPKKINNDKNT</sequence>
<dbReference type="Pfam" id="PF06761">
    <property type="entry name" value="IcmF-related"/>
    <property type="match status" value="1"/>
</dbReference>
<reference evidence="6 7" key="1">
    <citation type="submission" date="2016-11" db="EMBL/GenBank/DDBJ databases">
        <authorList>
            <person name="Jaros S."/>
            <person name="Januszkiewicz K."/>
            <person name="Wedrychowicz H."/>
        </authorList>
    </citation>
    <scope>NUCLEOTIDE SEQUENCE [LARGE SCALE GENOMIC DNA]</scope>
    <source>
        <strain evidence="6">NVI 5450</strain>
    </source>
</reference>
<dbReference type="InterPro" id="IPR048677">
    <property type="entry name" value="TssM1_hel"/>
</dbReference>
<dbReference type="InterPro" id="IPR053156">
    <property type="entry name" value="T6SS_TssM-like"/>
</dbReference>
<dbReference type="NCBIfam" id="TIGR03348">
    <property type="entry name" value="VI_IcmF"/>
    <property type="match status" value="1"/>
</dbReference>
<feature type="transmembrane region" description="Helical" evidence="1">
    <location>
        <begin position="400"/>
        <end position="418"/>
    </location>
</feature>
<dbReference type="Proteomes" id="UP000183794">
    <property type="component" value="Unassembled WGS sequence"/>
</dbReference>
<name>A0A1L0ANK6_9GAMM</name>
<dbReference type="EMBL" id="FPLD01000121">
    <property type="protein sequence ID" value="SGZ15817.1"/>
    <property type="molecule type" value="Genomic_DNA"/>
</dbReference>
<feature type="domain" description="Type VI secretion system component TssM1 N-terminal" evidence="4">
    <location>
        <begin position="153"/>
        <end position="402"/>
    </location>
</feature>
<proteinExistence type="predicted"/>
<dbReference type="PANTHER" id="PTHR36153">
    <property type="entry name" value="INNER MEMBRANE PROTEIN-RELATED"/>
    <property type="match status" value="1"/>
</dbReference>
<protein>
    <submittedName>
        <fullName evidence="6">Type VI secretion protein IcmF</fullName>
    </submittedName>
</protein>
<dbReference type="AlphaFoldDB" id="A0A1L0ANK6"/>
<dbReference type="InterPro" id="IPR025743">
    <property type="entry name" value="TssM1_N"/>
</dbReference>
<dbReference type="OrthoDB" id="9758229at2"/>
<evidence type="ECO:0000313" key="6">
    <source>
        <dbReference type="EMBL" id="SGZ15817.1"/>
    </source>
</evidence>
<keyword evidence="1" id="KW-0472">Membrane</keyword>
<feature type="domain" description="IcmF-related" evidence="3">
    <location>
        <begin position="487"/>
        <end position="756"/>
    </location>
</feature>
<keyword evidence="1" id="KW-1133">Transmembrane helix</keyword>
<dbReference type="Pfam" id="PF06744">
    <property type="entry name" value="IcmF_C"/>
    <property type="match status" value="1"/>
</dbReference>
<accession>A0A1L0ANK6</accession>
<organism evidence="6 7">
    <name type="scientific">Moritella viscosa</name>
    <dbReference type="NCBI Taxonomy" id="80854"/>
    <lineage>
        <taxon>Bacteria</taxon>
        <taxon>Pseudomonadati</taxon>
        <taxon>Pseudomonadota</taxon>
        <taxon>Gammaproteobacteria</taxon>
        <taxon>Alteromonadales</taxon>
        <taxon>Moritellaceae</taxon>
        <taxon>Moritella</taxon>
    </lineage>
</organism>
<dbReference type="InterPro" id="IPR017731">
    <property type="entry name" value="TssM1-like"/>
</dbReference>